<dbReference type="Proteomes" id="UP000653797">
    <property type="component" value="Unassembled WGS sequence"/>
</dbReference>
<proteinExistence type="predicted"/>
<evidence type="ECO:0000313" key="2">
    <source>
        <dbReference type="Proteomes" id="UP000653797"/>
    </source>
</evidence>
<protein>
    <submittedName>
        <fullName evidence="1">Uncharacterized protein</fullName>
    </submittedName>
</protein>
<name>A0A927B2L5_9BACT</name>
<keyword evidence="2" id="KW-1185">Reference proteome</keyword>
<dbReference type="EMBL" id="JACXAA010000005">
    <property type="protein sequence ID" value="MBD2754429.1"/>
    <property type="molecule type" value="Genomic_DNA"/>
</dbReference>
<dbReference type="AlphaFoldDB" id="A0A927B2L5"/>
<gene>
    <name evidence="1" type="ORF">IC230_16090</name>
</gene>
<sequence length="66" mass="7343">MRGYLNGKAVVYIPNGPNKIDPSYSLEIKGHIDKAFTTAFTYTQFSVVYEPKTADNGYLLIEVDAP</sequence>
<comment type="caution">
    <text evidence="1">The sequence shown here is derived from an EMBL/GenBank/DDBJ whole genome shotgun (WGS) entry which is preliminary data.</text>
</comment>
<evidence type="ECO:0000313" key="1">
    <source>
        <dbReference type="EMBL" id="MBD2754429.1"/>
    </source>
</evidence>
<accession>A0A927B2L5</accession>
<dbReference type="RefSeq" id="WP_191040060.1">
    <property type="nucleotide sequence ID" value="NZ_JACXAA010000005.1"/>
</dbReference>
<organism evidence="1 2">
    <name type="scientific">Spirosoma validum</name>
    <dbReference type="NCBI Taxonomy" id="2771355"/>
    <lineage>
        <taxon>Bacteria</taxon>
        <taxon>Pseudomonadati</taxon>
        <taxon>Bacteroidota</taxon>
        <taxon>Cytophagia</taxon>
        <taxon>Cytophagales</taxon>
        <taxon>Cytophagaceae</taxon>
        <taxon>Spirosoma</taxon>
    </lineage>
</organism>
<reference evidence="1" key="1">
    <citation type="submission" date="2020-09" db="EMBL/GenBank/DDBJ databases">
        <authorList>
            <person name="Kim M.K."/>
        </authorList>
    </citation>
    <scope>NUCLEOTIDE SEQUENCE</scope>
    <source>
        <strain evidence="1">BT704</strain>
    </source>
</reference>